<dbReference type="Pfam" id="PF00583">
    <property type="entry name" value="Acetyltransf_1"/>
    <property type="match status" value="1"/>
</dbReference>
<keyword evidence="1" id="KW-0808">Transferase</keyword>
<keyword evidence="2" id="KW-0012">Acyltransferase</keyword>
<dbReference type="Proteomes" id="UP000863577">
    <property type="component" value="Unassembled WGS sequence"/>
</dbReference>
<evidence type="ECO:0000259" key="3">
    <source>
        <dbReference type="PROSITE" id="PS51186"/>
    </source>
</evidence>
<evidence type="ECO:0000256" key="1">
    <source>
        <dbReference type="ARBA" id="ARBA00022679"/>
    </source>
</evidence>
<dbReference type="EMBL" id="DACWOD010000006">
    <property type="protein sequence ID" value="HAU2396533.1"/>
    <property type="molecule type" value="Genomic_DNA"/>
</dbReference>
<dbReference type="AlphaFoldDB" id="A0AAN5T5D0"/>
<dbReference type="InterPro" id="IPR000182">
    <property type="entry name" value="GNAT_dom"/>
</dbReference>
<feature type="domain" description="N-acetyltransferase" evidence="3">
    <location>
        <begin position="3"/>
        <end position="141"/>
    </location>
</feature>
<dbReference type="InterPro" id="IPR051556">
    <property type="entry name" value="N-term/lysine_N-AcTrnsfr"/>
</dbReference>
<dbReference type="SUPFAM" id="SSF55729">
    <property type="entry name" value="Acyl-CoA N-acyltransferases (Nat)"/>
    <property type="match status" value="1"/>
</dbReference>
<evidence type="ECO:0000313" key="5">
    <source>
        <dbReference type="Proteomes" id="UP000863577"/>
    </source>
</evidence>
<evidence type="ECO:0000256" key="2">
    <source>
        <dbReference type="ARBA" id="ARBA00023315"/>
    </source>
</evidence>
<proteinExistence type="predicted"/>
<dbReference type="RefSeq" id="WP_032832580.1">
    <property type="nucleotide sequence ID" value="NZ_CAXYJF010000010.1"/>
</dbReference>
<evidence type="ECO:0000313" key="4">
    <source>
        <dbReference type="EMBL" id="HAU2396533.1"/>
    </source>
</evidence>
<reference evidence="4" key="2">
    <citation type="submission" date="2019-09" db="EMBL/GenBank/DDBJ databases">
        <authorList>
            <consortium name="NCBI Pathogen Detection Project"/>
        </authorList>
    </citation>
    <scope>NUCLEOTIDE SEQUENCE</scope>
    <source>
        <strain evidence="4">CL18-200174</strain>
    </source>
</reference>
<comment type="caution">
    <text evidence="4">The sequence shown here is derived from an EMBL/GenBank/DDBJ whole genome shotgun (WGS) entry which is preliminary data.</text>
</comment>
<dbReference type="InterPro" id="IPR016181">
    <property type="entry name" value="Acyl_CoA_acyltransferase"/>
</dbReference>
<dbReference type="PANTHER" id="PTHR42919">
    <property type="entry name" value="N-ALPHA-ACETYLTRANSFERASE"/>
    <property type="match status" value="1"/>
</dbReference>
<gene>
    <name evidence="4" type="ORF">JBK99_09360</name>
</gene>
<dbReference type="Gene3D" id="3.40.630.30">
    <property type="match status" value="1"/>
</dbReference>
<dbReference type="GO" id="GO:0016747">
    <property type="term" value="F:acyltransferase activity, transferring groups other than amino-acyl groups"/>
    <property type="evidence" value="ECO:0007669"/>
    <property type="project" value="InterPro"/>
</dbReference>
<protein>
    <submittedName>
        <fullName evidence="4">GNAT family N-acetyltransferase</fullName>
    </submittedName>
</protein>
<dbReference type="PANTHER" id="PTHR42919:SF8">
    <property type="entry name" value="N-ALPHA-ACETYLTRANSFERASE 50"/>
    <property type="match status" value="1"/>
</dbReference>
<accession>A0AAN5T5D0</accession>
<organism evidence="4 5">
    <name type="scientific">Legionella pneumophila</name>
    <dbReference type="NCBI Taxonomy" id="446"/>
    <lineage>
        <taxon>Bacteria</taxon>
        <taxon>Pseudomonadati</taxon>
        <taxon>Pseudomonadota</taxon>
        <taxon>Gammaproteobacteria</taxon>
        <taxon>Legionellales</taxon>
        <taxon>Legionellaceae</taxon>
        <taxon>Legionella</taxon>
    </lineage>
</organism>
<sequence>MKFNIEKSSNDDIEYIDNTLGEFNKTQVQYTSKMDYIPLHYHIKDENGLIIAGINAFSCWQMVYISEFWIDSAYRNQGIGSMLIKKIEEEAQSKGATASHTDTFDWQAKDFYLKHGYEIFGTIENCPPGHRRFFLKKHFLK</sequence>
<reference evidence="4" key="1">
    <citation type="journal article" date="2018" name="Genome Biol.">
        <title>SKESA: strategic k-mer extension for scrupulous assemblies.</title>
        <authorList>
            <person name="Souvorov A."/>
            <person name="Agarwala R."/>
            <person name="Lipman D.J."/>
        </authorList>
    </citation>
    <scope>NUCLEOTIDE SEQUENCE</scope>
    <source>
        <strain evidence="4">CL18-200174</strain>
    </source>
</reference>
<dbReference type="CDD" id="cd04301">
    <property type="entry name" value="NAT_SF"/>
    <property type="match status" value="1"/>
</dbReference>
<dbReference type="PROSITE" id="PS51186">
    <property type="entry name" value="GNAT"/>
    <property type="match status" value="1"/>
</dbReference>
<name>A0AAN5T5D0_LEGPN</name>